<protein>
    <submittedName>
        <fullName evidence="1">Uncharacterized protein</fullName>
    </submittedName>
</protein>
<evidence type="ECO:0000313" key="1">
    <source>
        <dbReference type="EMBL" id="MBW92225.1"/>
    </source>
</evidence>
<sequence>MLAFASPMLAHAIAPPLITISGFAPKKDGFHRTRSAHFPTSTEPTNSANPFTIAGFIVYFAMYRLIRKLSLSDPLGLTGPLCDFILWAVCQVLLMTWKGDISSYLDLSS</sequence>
<dbReference type="EMBL" id="GGEC01011742">
    <property type="protein sequence ID" value="MBW92225.1"/>
    <property type="molecule type" value="Transcribed_RNA"/>
</dbReference>
<proteinExistence type="predicted"/>
<reference evidence="1" key="1">
    <citation type="submission" date="2018-02" db="EMBL/GenBank/DDBJ databases">
        <title>Rhizophora mucronata_Transcriptome.</title>
        <authorList>
            <person name="Meera S.P."/>
            <person name="Sreeshan A."/>
            <person name="Augustine A."/>
        </authorList>
    </citation>
    <scope>NUCLEOTIDE SEQUENCE</scope>
    <source>
        <tissue evidence="1">Leaf</tissue>
    </source>
</reference>
<accession>A0A2P2JFJ2</accession>
<dbReference type="AlphaFoldDB" id="A0A2P2JFJ2"/>
<name>A0A2P2JFJ2_RHIMU</name>
<organism evidence="1">
    <name type="scientific">Rhizophora mucronata</name>
    <name type="common">Asiatic mangrove</name>
    <dbReference type="NCBI Taxonomy" id="61149"/>
    <lineage>
        <taxon>Eukaryota</taxon>
        <taxon>Viridiplantae</taxon>
        <taxon>Streptophyta</taxon>
        <taxon>Embryophyta</taxon>
        <taxon>Tracheophyta</taxon>
        <taxon>Spermatophyta</taxon>
        <taxon>Magnoliopsida</taxon>
        <taxon>eudicotyledons</taxon>
        <taxon>Gunneridae</taxon>
        <taxon>Pentapetalae</taxon>
        <taxon>rosids</taxon>
        <taxon>fabids</taxon>
        <taxon>Malpighiales</taxon>
        <taxon>Rhizophoraceae</taxon>
        <taxon>Rhizophora</taxon>
    </lineage>
</organism>